<evidence type="ECO:0000313" key="3">
    <source>
        <dbReference type="Proteomes" id="UP000247689"/>
    </source>
</evidence>
<sequence length="113" mass="12532">METTITISIAILTSLFAIALSKPDFYIKYVSLKIFLLILLLAFMAFSYELGLTLAELSLPDSLDKATKKVIVDAIKSYEIPRACITIGLVSIISNFIFESLSKSLIKHQKNVS</sequence>
<proteinExistence type="predicted"/>
<gene>
    <name evidence="2" type="ORF">DL796_03635</name>
</gene>
<feature type="transmembrane region" description="Helical" evidence="1">
    <location>
        <begin position="31"/>
        <end position="59"/>
    </location>
</feature>
<comment type="caution">
    <text evidence="2">The sequence shown here is derived from an EMBL/GenBank/DDBJ whole genome shotgun (WGS) entry which is preliminary data.</text>
</comment>
<feature type="transmembrane region" description="Helical" evidence="1">
    <location>
        <begin position="80"/>
        <end position="98"/>
    </location>
</feature>
<evidence type="ECO:0000256" key="1">
    <source>
        <dbReference type="SAM" id="Phobius"/>
    </source>
</evidence>
<evidence type="ECO:0000313" key="2">
    <source>
        <dbReference type="EMBL" id="PXF64239.1"/>
    </source>
</evidence>
<dbReference type="EMBL" id="QICH01000001">
    <property type="protein sequence ID" value="PXF64239.1"/>
    <property type="molecule type" value="Genomic_DNA"/>
</dbReference>
<name>A0A318DDL8_9GAMM</name>
<dbReference type="Proteomes" id="UP000247689">
    <property type="component" value="Unassembled WGS sequence"/>
</dbReference>
<keyword evidence="1" id="KW-0812">Transmembrane</keyword>
<keyword evidence="1" id="KW-0472">Membrane</keyword>
<reference evidence="2 3" key="1">
    <citation type="submission" date="2018-05" db="EMBL/GenBank/DDBJ databases">
        <title>Kangiella spongicola genome sequence.</title>
        <authorList>
            <person name="Maclea K.S."/>
            <person name="Goen A.E."/>
            <person name="Kelley C."/>
            <person name="Underriner A."/>
            <person name="Silverwood T."/>
            <person name="Trachtenberg A.M."/>
        </authorList>
    </citation>
    <scope>NUCLEOTIDE SEQUENCE [LARGE SCALE GENOMIC DNA]</scope>
    <source>
        <strain evidence="2 3">ATCC BAA-2076</strain>
    </source>
</reference>
<dbReference type="AlphaFoldDB" id="A0A318DDL8"/>
<protein>
    <submittedName>
        <fullName evidence="2">Uncharacterized protein</fullName>
    </submittedName>
</protein>
<keyword evidence="3" id="KW-1185">Reference proteome</keyword>
<keyword evidence="1" id="KW-1133">Transmembrane helix</keyword>
<organism evidence="2 3">
    <name type="scientific">Kangiella spongicola</name>
    <dbReference type="NCBI Taxonomy" id="796379"/>
    <lineage>
        <taxon>Bacteria</taxon>
        <taxon>Pseudomonadati</taxon>
        <taxon>Pseudomonadota</taxon>
        <taxon>Gammaproteobacteria</taxon>
        <taxon>Kangiellales</taxon>
        <taxon>Kangiellaceae</taxon>
        <taxon>Kangiella</taxon>
    </lineage>
</organism>
<accession>A0A318DDL8</accession>